<dbReference type="Gene3D" id="3.30.565.10">
    <property type="entry name" value="Histidine kinase-like ATPase, C-terminal domain"/>
    <property type="match status" value="1"/>
</dbReference>
<keyword evidence="11" id="KW-1185">Reference proteome</keyword>
<reference evidence="10 11" key="1">
    <citation type="submission" date="2020-08" db="EMBL/GenBank/DDBJ databases">
        <title>Genomic Encyclopedia of Type Strains, Phase IV (KMG-IV): sequencing the most valuable type-strain genomes for metagenomic binning, comparative biology and taxonomic classification.</title>
        <authorList>
            <person name="Goeker M."/>
        </authorList>
    </citation>
    <scope>NUCLEOTIDE SEQUENCE [LARGE SCALE GENOMIC DNA]</scope>
    <source>
        <strain evidence="10 11">DSM 106146</strain>
    </source>
</reference>
<dbReference type="EMBL" id="JACHFW010000001">
    <property type="protein sequence ID" value="MBB5263289.1"/>
    <property type="molecule type" value="Genomic_DNA"/>
</dbReference>
<comment type="subcellular location">
    <subcellularLocation>
        <location evidence="2">Membrane</location>
    </subcellularLocation>
</comment>
<evidence type="ECO:0000256" key="7">
    <source>
        <dbReference type="ARBA" id="ARBA00023012"/>
    </source>
</evidence>
<dbReference type="Pfam" id="PF00512">
    <property type="entry name" value="HisKA"/>
    <property type="match status" value="1"/>
</dbReference>
<evidence type="ECO:0000313" key="10">
    <source>
        <dbReference type="EMBL" id="MBB5263289.1"/>
    </source>
</evidence>
<dbReference type="GO" id="GO:0016036">
    <property type="term" value="P:cellular response to phosphate starvation"/>
    <property type="evidence" value="ECO:0007669"/>
    <property type="project" value="TreeGrafter"/>
</dbReference>
<gene>
    <name evidence="10" type="ORF">HNP82_000383</name>
</gene>
<dbReference type="Pfam" id="PF02518">
    <property type="entry name" value="HATPase_c"/>
    <property type="match status" value="1"/>
</dbReference>
<evidence type="ECO:0000256" key="8">
    <source>
        <dbReference type="SAM" id="Phobius"/>
    </source>
</evidence>
<dbReference type="PROSITE" id="PS50109">
    <property type="entry name" value="HIS_KIN"/>
    <property type="match status" value="1"/>
</dbReference>
<keyword evidence="6 10" id="KW-0418">Kinase</keyword>
<dbReference type="InterPro" id="IPR036890">
    <property type="entry name" value="HATPase_C_sf"/>
</dbReference>
<evidence type="ECO:0000313" key="11">
    <source>
        <dbReference type="Proteomes" id="UP000543642"/>
    </source>
</evidence>
<keyword evidence="4" id="KW-0597">Phosphoprotein</keyword>
<dbReference type="PRINTS" id="PR00344">
    <property type="entry name" value="BCTRLSENSOR"/>
</dbReference>
<evidence type="ECO:0000256" key="5">
    <source>
        <dbReference type="ARBA" id="ARBA00022679"/>
    </source>
</evidence>
<keyword evidence="5" id="KW-0808">Transferase</keyword>
<evidence type="ECO:0000256" key="3">
    <source>
        <dbReference type="ARBA" id="ARBA00012438"/>
    </source>
</evidence>
<keyword evidence="8" id="KW-0812">Transmembrane</keyword>
<dbReference type="SMART" id="SM00388">
    <property type="entry name" value="HisKA"/>
    <property type="match status" value="1"/>
</dbReference>
<name>A0A7W8M3Z1_9FIRM</name>
<feature type="transmembrane region" description="Helical" evidence="8">
    <location>
        <begin position="31"/>
        <end position="53"/>
    </location>
</feature>
<evidence type="ECO:0000256" key="6">
    <source>
        <dbReference type="ARBA" id="ARBA00022777"/>
    </source>
</evidence>
<evidence type="ECO:0000256" key="4">
    <source>
        <dbReference type="ARBA" id="ARBA00022553"/>
    </source>
</evidence>
<dbReference type="RefSeq" id="WP_183770869.1">
    <property type="nucleotide sequence ID" value="NZ_CAWVEG010000085.1"/>
</dbReference>
<dbReference type="GO" id="GO:0000155">
    <property type="term" value="F:phosphorelay sensor kinase activity"/>
    <property type="evidence" value="ECO:0007669"/>
    <property type="project" value="InterPro"/>
</dbReference>
<comment type="caution">
    <text evidence="10">The sequence shown here is derived from an EMBL/GenBank/DDBJ whole genome shotgun (WGS) entry which is preliminary data.</text>
</comment>
<dbReference type="InterPro" id="IPR050351">
    <property type="entry name" value="BphY/WalK/GraS-like"/>
</dbReference>
<dbReference type="InterPro" id="IPR036097">
    <property type="entry name" value="HisK_dim/P_sf"/>
</dbReference>
<keyword evidence="7" id="KW-0902">Two-component regulatory system</keyword>
<dbReference type="CDD" id="cd00075">
    <property type="entry name" value="HATPase"/>
    <property type="match status" value="1"/>
</dbReference>
<proteinExistence type="predicted"/>
<comment type="catalytic activity">
    <reaction evidence="1">
        <text>ATP + protein L-histidine = ADP + protein N-phospho-L-histidine.</text>
        <dbReference type="EC" id="2.7.13.3"/>
    </reaction>
</comment>
<dbReference type="SUPFAM" id="SSF55874">
    <property type="entry name" value="ATPase domain of HSP90 chaperone/DNA topoisomerase II/histidine kinase"/>
    <property type="match status" value="1"/>
</dbReference>
<dbReference type="InterPro" id="IPR004358">
    <property type="entry name" value="Sig_transdc_His_kin-like_C"/>
</dbReference>
<evidence type="ECO:0000256" key="1">
    <source>
        <dbReference type="ARBA" id="ARBA00000085"/>
    </source>
</evidence>
<organism evidence="10 11">
    <name type="scientific">Catenibacillus scindens</name>
    <dbReference type="NCBI Taxonomy" id="673271"/>
    <lineage>
        <taxon>Bacteria</taxon>
        <taxon>Bacillati</taxon>
        <taxon>Bacillota</taxon>
        <taxon>Clostridia</taxon>
        <taxon>Lachnospirales</taxon>
        <taxon>Lachnospiraceae</taxon>
        <taxon>Catenibacillus</taxon>
    </lineage>
</organism>
<dbReference type="SMART" id="SM00387">
    <property type="entry name" value="HATPase_c"/>
    <property type="match status" value="1"/>
</dbReference>
<dbReference type="Gene3D" id="1.10.287.130">
    <property type="match status" value="1"/>
</dbReference>
<dbReference type="CDD" id="cd00082">
    <property type="entry name" value="HisKA"/>
    <property type="match status" value="1"/>
</dbReference>
<dbReference type="AlphaFoldDB" id="A0A7W8M3Z1"/>
<dbReference type="InterPro" id="IPR003661">
    <property type="entry name" value="HisK_dim/P_dom"/>
</dbReference>
<dbReference type="GO" id="GO:0004721">
    <property type="term" value="F:phosphoprotein phosphatase activity"/>
    <property type="evidence" value="ECO:0007669"/>
    <property type="project" value="TreeGrafter"/>
</dbReference>
<keyword evidence="8" id="KW-0472">Membrane</keyword>
<dbReference type="InterPro" id="IPR005467">
    <property type="entry name" value="His_kinase_dom"/>
</dbReference>
<feature type="domain" description="Histidine kinase" evidence="9">
    <location>
        <begin position="119"/>
        <end position="330"/>
    </location>
</feature>
<sequence length="330" mass="37336">MIRNKKFLAMILAFVCIMAASFLAALCFPRYALFIMGGGMILLAVSFVIFTWLRYKDLKDLCQQIRRFGKNPEFWTMKQFSEGELSYLASEIGKLEVKQREQAALLAADKNYLADAISDISHQLKTPLTSMSMMADFLRDSHLSAEKREEFTGNIRSQLERIQWLVSALLKMARLDAGAVTMKKEPVNVLELVKKASQHLMIPMELKGQQLKINCGSEITFQGDFLWMREALANLLKNSMEHMSFGGTLWVDVTDNPLYVSIDVADEGSGISKEDLPHIFERFYKGKNASPDSVGIGLAMSRQIIHQQNGDIHVDSQEGKGTRFCIKLYK</sequence>
<dbReference type="GO" id="GO:0005886">
    <property type="term" value="C:plasma membrane"/>
    <property type="evidence" value="ECO:0007669"/>
    <property type="project" value="TreeGrafter"/>
</dbReference>
<accession>A0A7W8M3Z1</accession>
<dbReference type="PANTHER" id="PTHR45453:SF1">
    <property type="entry name" value="PHOSPHATE REGULON SENSOR PROTEIN PHOR"/>
    <property type="match status" value="1"/>
</dbReference>
<keyword evidence="8" id="KW-1133">Transmembrane helix</keyword>
<dbReference type="PANTHER" id="PTHR45453">
    <property type="entry name" value="PHOSPHATE REGULON SENSOR PROTEIN PHOR"/>
    <property type="match status" value="1"/>
</dbReference>
<protein>
    <recommendedName>
        <fullName evidence="3">histidine kinase</fullName>
        <ecNumber evidence="3">2.7.13.3</ecNumber>
    </recommendedName>
</protein>
<dbReference type="Proteomes" id="UP000543642">
    <property type="component" value="Unassembled WGS sequence"/>
</dbReference>
<feature type="transmembrane region" description="Helical" evidence="8">
    <location>
        <begin position="7"/>
        <end position="25"/>
    </location>
</feature>
<dbReference type="InterPro" id="IPR003594">
    <property type="entry name" value="HATPase_dom"/>
</dbReference>
<evidence type="ECO:0000259" key="9">
    <source>
        <dbReference type="PROSITE" id="PS50109"/>
    </source>
</evidence>
<dbReference type="SUPFAM" id="SSF47384">
    <property type="entry name" value="Homodimeric domain of signal transducing histidine kinase"/>
    <property type="match status" value="1"/>
</dbReference>
<dbReference type="EC" id="2.7.13.3" evidence="3"/>
<evidence type="ECO:0000256" key="2">
    <source>
        <dbReference type="ARBA" id="ARBA00004370"/>
    </source>
</evidence>